<evidence type="ECO:0000313" key="2">
    <source>
        <dbReference type="Proteomes" id="UP000031523"/>
    </source>
</evidence>
<organism evidence="1 2">
    <name type="scientific">Streptomyces albus (strain ATCC 21838 / DSM 41398 / FERM P-419 / JCM 4703 / NBRC 107858)</name>
    <dbReference type="NCBI Taxonomy" id="1081613"/>
    <lineage>
        <taxon>Bacteria</taxon>
        <taxon>Bacillati</taxon>
        <taxon>Actinomycetota</taxon>
        <taxon>Actinomycetes</taxon>
        <taxon>Kitasatosporales</taxon>
        <taxon>Streptomycetaceae</taxon>
        <taxon>Streptomyces</taxon>
    </lineage>
</organism>
<protein>
    <submittedName>
        <fullName evidence="1">Uncharacterized protein</fullName>
    </submittedName>
</protein>
<accession>A0A0B5ENW4</accession>
<dbReference type="EMBL" id="CP010519">
    <property type="protein sequence ID" value="AJE80506.1"/>
    <property type="molecule type" value="Genomic_DNA"/>
</dbReference>
<keyword evidence="2" id="KW-1185">Reference proteome</keyword>
<gene>
    <name evidence="1" type="ORF">SLNWT_0130</name>
</gene>
<evidence type="ECO:0000313" key="1">
    <source>
        <dbReference type="EMBL" id="AJE80506.1"/>
    </source>
</evidence>
<name>A0A0B5ENW4_STRA4</name>
<dbReference type="AlphaFoldDB" id="A0A0B5ENW4"/>
<reference evidence="1 2" key="1">
    <citation type="submission" date="2015-01" db="EMBL/GenBank/DDBJ databases">
        <title>Enhanced salinomycin production by adjusting the supply of polyketide extender units in Streptomyce albus DSM 41398.</title>
        <authorList>
            <person name="Lu C."/>
        </authorList>
    </citation>
    <scope>NUCLEOTIDE SEQUENCE [LARGE SCALE GENOMIC DNA]</scope>
    <source>
        <strain evidence="2">ATCC 21838 / DSM 41398 / FERM P-419 / JCM 4703 / NBRC 107858</strain>
    </source>
</reference>
<dbReference type="KEGG" id="sals:SLNWT_0130"/>
<proteinExistence type="predicted"/>
<sequence>MVLRPHHRFYLALFTLVAVSMTGGTDTPGRSQPFTARSHQDGGLEADCELVEPGGDPRLRLSRSIPHSTACRALQSLAVEGRKPPASLATPFAVGAGRPIRGWCTGFRGFAGRPG</sequence>
<dbReference type="Proteomes" id="UP000031523">
    <property type="component" value="Chromosome"/>
</dbReference>